<comment type="cofactor">
    <cofactor evidence="1">
        <name>Ca(2+)</name>
        <dbReference type="ChEBI" id="CHEBI:29108"/>
    </cofactor>
</comment>
<dbReference type="SUPFAM" id="SSF49344">
    <property type="entry name" value="CBD9-like"/>
    <property type="match status" value="1"/>
</dbReference>
<comment type="caution">
    <text evidence="7">The sequence shown here is derived from an EMBL/GenBank/DDBJ whole genome shotgun (WGS) entry which is preliminary data.</text>
</comment>
<organism evidence="7 8">
    <name type="scientific">Rheinheimera riviphila</name>
    <dbReference type="NCBI Taxonomy" id="1834037"/>
    <lineage>
        <taxon>Bacteria</taxon>
        <taxon>Pseudomonadati</taxon>
        <taxon>Pseudomonadota</taxon>
        <taxon>Gammaproteobacteria</taxon>
        <taxon>Chromatiales</taxon>
        <taxon>Chromatiaceae</taxon>
        <taxon>Rheinheimera</taxon>
    </lineage>
</organism>
<keyword evidence="8" id="KW-1185">Reference proteome</keyword>
<dbReference type="PANTHER" id="PTHR10357">
    <property type="entry name" value="ALPHA-AMYLASE FAMILY MEMBER"/>
    <property type="match status" value="1"/>
</dbReference>
<dbReference type="SUPFAM" id="SSF51445">
    <property type="entry name" value="(Trans)glycosidases"/>
    <property type="match status" value="1"/>
</dbReference>
<accession>A0A437QMI5</accession>
<dbReference type="Gene3D" id="2.60.40.1190">
    <property type="match status" value="1"/>
</dbReference>
<reference evidence="7 8" key="1">
    <citation type="submission" date="2019-01" db="EMBL/GenBank/DDBJ databases">
        <authorList>
            <person name="Chen W.-M."/>
        </authorList>
    </citation>
    <scope>NUCLEOTIDE SEQUENCE [LARGE SCALE GENOMIC DNA]</scope>
    <source>
        <strain evidence="7 8">KYPC3</strain>
    </source>
</reference>
<evidence type="ECO:0000256" key="3">
    <source>
        <dbReference type="ARBA" id="ARBA00022729"/>
    </source>
</evidence>
<dbReference type="GO" id="GO:0005975">
    <property type="term" value="P:carbohydrate metabolic process"/>
    <property type="evidence" value="ECO:0007669"/>
    <property type="project" value="InterPro"/>
</dbReference>
<evidence type="ECO:0000256" key="2">
    <source>
        <dbReference type="ARBA" id="ARBA00022723"/>
    </source>
</evidence>
<feature type="region of interest" description="Disordered" evidence="4">
    <location>
        <begin position="688"/>
        <end position="715"/>
    </location>
</feature>
<dbReference type="AlphaFoldDB" id="A0A437QMI5"/>
<keyword evidence="2" id="KW-0479">Metal-binding</keyword>
<evidence type="ECO:0000256" key="4">
    <source>
        <dbReference type="SAM" id="MobiDB-lite"/>
    </source>
</evidence>
<feature type="chain" id="PRO_5019402027" evidence="5">
    <location>
        <begin position="24"/>
        <end position="899"/>
    </location>
</feature>
<dbReference type="InterPro" id="IPR017853">
    <property type="entry name" value="GH"/>
</dbReference>
<dbReference type="InterPro" id="IPR006047">
    <property type="entry name" value="GH13_cat_dom"/>
</dbReference>
<evidence type="ECO:0000313" key="7">
    <source>
        <dbReference type="EMBL" id="RVU35725.1"/>
    </source>
</evidence>
<evidence type="ECO:0000313" key="8">
    <source>
        <dbReference type="Proteomes" id="UP000283077"/>
    </source>
</evidence>
<evidence type="ECO:0000259" key="6">
    <source>
        <dbReference type="SMART" id="SM00642"/>
    </source>
</evidence>
<dbReference type="InterPro" id="IPR019248">
    <property type="entry name" value="Glucodextran_C"/>
</dbReference>
<dbReference type="RefSeq" id="WP_127699538.1">
    <property type="nucleotide sequence ID" value="NZ_SACS01000013.1"/>
</dbReference>
<dbReference type="EMBL" id="SACS01000013">
    <property type="protein sequence ID" value="RVU35725.1"/>
    <property type="molecule type" value="Genomic_DNA"/>
</dbReference>
<feature type="signal peptide" evidence="5">
    <location>
        <begin position="1"/>
        <end position="23"/>
    </location>
</feature>
<protein>
    <submittedName>
        <fullName evidence="7">Alpha-amylase</fullName>
    </submittedName>
</protein>
<dbReference type="Pfam" id="PF00128">
    <property type="entry name" value="Alpha-amylase"/>
    <property type="match status" value="1"/>
</dbReference>
<name>A0A437QMI5_9GAMM</name>
<feature type="domain" description="Glycosyl hydrolase family 13 catalytic" evidence="6">
    <location>
        <begin position="56"/>
        <end position="472"/>
    </location>
</feature>
<dbReference type="GO" id="GO:0046872">
    <property type="term" value="F:metal ion binding"/>
    <property type="evidence" value="ECO:0007669"/>
    <property type="project" value="UniProtKB-KW"/>
</dbReference>
<dbReference type="SMART" id="SM00642">
    <property type="entry name" value="Aamy"/>
    <property type="match status" value="1"/>
</dbReference>
<evidence type="ECO:0000256" key="5">
    <source>
        <dbReference type="SAM" id="SignalP"/>
    </source>
</evidence>
<dbReference type="Gene3D" id="3.20.20.80">
    <property type="entry name" value="Glycosidases"/>
    <property type="match status" value="1"/>
</dbReference>
<sequence>MIRRRCQLGYLCYLLVWSGGAAAAETATLQPKPEAAPIPTVSQLPSPDWRDQVIYFVLTDRFADGDPSNNDQGAGEYNPAKSSHYSGGDLAGIQSKLDYIQNLGATAVWLTPPVAHQWWSQKAQYGGYHGYWATDFTKVDPHYGDLTSYRALANDLHQRKMYLIQDIVVNHTGNFFGYSGEYDANNTAKNFALYEAKTSQQAAPSQWPFSQINRLNPEHAAADIYHWTPPIVDPTIPGQEFNYQLASLADLNTSNPKVRQALKQSYRYWLEQVGVDAFRIDTAKYVEHDFWRDFLHAPDGIFAAATQLGKQHFLAFGEVFAASKPFQNDGEQQLQAFLGTAAEPQLNSVIAFPLYFDINAVLAEGRPPALLGYRLQQHSSLFDNPHLLPTFINNHDTKRFLAAGSVEAFIQAYALLFTIPGIPVIYQGDEQLLTQTRQAMFQGGWGNTRDSQEQFQTQSMMYQLIQSLAKLRKDYPVLSRGDWSLLQADDNAAGILAYQMSPQAPNANKQSSPAAPIVVLMNTADSPRLVAALPTGFNNRQWQLLWQHGAKPAPISTDGEGHMTLELPARAVLVLQPLPASANSAVTPAKTAAASMHLTQQPAATPLSQDFVLAGKINHARLPLRLVQNGDLQKFAPFTSDAQGRFSITVPVRDLGEQQHQLRLYAPTLDWVSSEISYQTRVTTPEWQAAVADPENDDRGPTGSYQQPQHEHSQQQLDIRSVTAKAGGSNLQLQIQMQQISQFWAPANGFDNVHFAIFIHLPNRPDLAKASVLPGLNQQMPQGKSWQLGHFMFGWGNSVFNAQGASDRQTGTKLGAAPQLHVDLTKKLITVSYQGQALGIQDWTNAEIYLSTWDKTGEGVLRDLTPKTSAWNFGGAAADAPKVLDDLWLKLHKVPADHR</sequence>
<dbReference type="Pfam" id="PF09985">
    <property type="entry name" value="Glucodextran_C"/>
    <property type="match status" value="1"/>
</dbReference>
<proteinExistence type="predicted"/>
<dbReference type="PANTHER" id="PTHR10357:SF215">
    <property type="entry name" value="ALPHA-AMYLASE 1"/>
    <property type="match status" value="1"/>
</dbReference>
<gene>
    <name evidence="7" type="ORF">EOE67_12935</name>
</gene>
<dbReference type="Proteomes" id="UP000283077">
    <property type="component" value="Unassembled WGS sequence"/>
</dbReference>
<dbReference type="OrthoDB" id="9805159at2"/>
<evidence type="ECO:0000256" key="1">
    <source>
        <dbReference type="ARBA" id="ARBA00001913"/>
    </source>
</evidence>
<keyword evidence="3 5" id="KW-0732">Signal</keyword>